<keyword evidence="5" id="KW-0862">Zinc</keyword>
<keyword evidence="2" id="KW-0479">Metal-binding</keyword>
<reference evidence="11" key="2">
    <citation type="submission" date="2025-08" db="UniProtKB">
        <authorList>
            <consortium name="Ensembl"/>
        </authorList>
    </citation>
    <scope>IDENTIFICATION</scope>
</reference>
<protein>
    <recommendedName>
        <fullName evidence="7">Zinc finger protein 865</fullName>
    </recommendedName>
</protein>
<dbReference type="PROSITE" id="PS00028">
    <property type="entry name" value="ZINC_FINGER_C2H2_1"/>
    <property type="match status" value="8"/>
</dbReference>
<evidence type="ECO:0000256" key="2">
    <source>
        <dbReference type="ARBA" id="ARBA00022723"/>
    </source>
</evidence>
<evidence type="ECO:0000256" key="5">
    <source>
        <dbReference type="ARBA" id="ARBA00022833"/>
    </source>
</evidence>
<reference evidence="11" key="1">
    <citation type="submission" date="2021-04" db="EMBL/GenBank/DDBJ databases">
        <authorList>
            <consortium name="Wellcome Sanger Institute Data Sharing"/>
        </authorList>
    </citation>
    <scope>NUCLEOTIDE SEQUENCE [LARGE SCALE GENOMIC DNA]</scope>
</reference>
<dbReference type="PROSITE" id="PS50157">
    <property type="entry name" value="ZINC_FINGER_C2H2_2"/>
    <property type="match status" value="10"/>
</dbReference>
<name>A0A671Y101_SPAAU</name>
<evidence type="ECO:0000256" key="9">
    <source>
        <dbReference type="SAM" id="MobiDB-lite"/>
    </source>
</evidence>
<reference evidence="11" key="3">
    <citation type="submission" date="2025-09" db="UniProtKB">
        <authorList>
            <consortium name="Ensembl"/>
        </authorList>
    </citation>
    <scope>IDENTIFICATION</scope>
</reference>
<dbReference type="SMART" id="SM00355">
    <property type="entry name" value="ZnF_C2H2"/>
    <property type="match status" value="11"/>
</dbReference>
<dbReference type="GeneTree" id="ENSGT00940000162287"/>
<feature type="region of interest" description="Disordered" evidence="9">
    <location>
        <begin position="226"/>
        <end position="267"/>
    </location>
</feature>
<dbReference type="PANTHER" id="PTHR24379:SF121">
    <property type="entry name" value="C2H2-TYPE DOMAIN-CONTAINING PROTEIN"/>
    <property type="match status" value="1"/>
</dbReference>
<keyword evidence="6" id="KW-0539">Nucleus</keyword>
<feature type="domain" description="C2H2-type" evidence="10">
    <location>
        <begin position="473"/>
        <end position="497"/>
    </location>
</feature>
<dbReference type="Gene3D" id="3.30.160.60">
    <property type="entry name" value="Classic Zinc Finger"/>
    <property type="match status" value="9"/>
</dbReference>
<feature type="domain" description="C2H2-type" evidence="10">
    <location>
        <begin position="363"/>
        <end position="391"/>
    </location>
</feature>
<dbReference type="InParanoid" id="A0A671Y101"/>
<comment type="subcellular location">
    <subcellularLocation>
        <location evidence="1">Nucleus</location>
    </subcellularLocation>
</comment>
<dbReference type="Pfam" id="PF13894">
    <property type="entry name" value="zf-C2H2_4"/>
    <property type="match status" value="1"/>
</dbReference>
<dbReference type="InterPro" id="IPR036236">
    <property type="entry name" value="Znf_C2H2_sf"/>
</dbReference>
<feature type="region of interest" description="Disordered" evidence="9">
    <location>
        <begin position="151"/>
        <end position="178"/>
    </location>
</feature>
<dbReference type="PANTHER" id="PTHR24379">
    <property type="entry name" value="KRAB AND ZINC FINGER DOMAIN-CONTAINING"/>
    <property type="match status" value="1"/>
</dbReference>
<feature type="region of interest" description="Disordered" evidence="9">
    <location>
        <begin position="298"/>
        <end position="357"/>
    </location>
</feature>
<dbReference type="InterPro" id="IPR013087">
    <property type="entry name" value="Znf_C2H2_type"/>
</dbReference>
<evidence type="ECO:0000313" key="11">
    <source>
        <dbReference type="Ensembl" id="ENSSAUP00010057195.1"/>
    </source>
</evidence>
<feature type="compositionally biased region" description="Polar residues" evidence="9">
    <location>
        <begin position="231"/>
        <end position="267"/>
    </location>
</feature>
<proteinExistence type="predicted"/>
<dbReference type="Pfam" id="PF00096">
    <property type="entry name" value="zf-C2H2"/>
    <property type="match status" value="5"/>
</dbReference>
<dbReference type="GO" id="GO:0005634">
    <property type="term" value="C:nucleus"/>
    <property type="evidence" value="ECO:0007669"/>
    <property type="project" value="UniProtKB-SubCell"/>
</dbReference>
<sequence>MDTEHIGRLNPLSSLRLIVPPLQLVSTALWEIVKRGDVVHYGLLEEFISTVLETVPELLTDTERVQLVMGLRAKVRRRYKITEVEASVMNFLELVDTLMDDQCQRDIFYQKIFPTVFGTEYDSALQALMRKFLLNLQTLLPVPNLEQVCKLQTSPPGETDTGPSNVVPQESLELPQQQTYKRSSRVKQCSVCREVFSCSADLMSHMRSHIEQKDFDNFKDCETRQEDKYRVSQQHSQDNPLSNAKKSKQENPVVSSGTSQVPAITDGPANSQAVQACESTVKCQKCDQVFTYHKNFEKHQSKCSNRTPPKTKQRKPNFSVINGCDFQSADNTDRIHDETSSETTKTPSSADDANASQAKTHTFKCNMCEKNFPKIVHMKEHYSKSHKVTNSYPCMLCKRTFVRLSELVRHQHNMNLYQCATCKKCFSNSRLKEHEEKHNACITPHVCETCGQSFRLLAYLTLHMKKHRDKPPNVCSHCGKHYSTKYGLKTHMVRHTGGGYPCPVCGKKFYQKIYLKWHLYKHTGKEPYLCETCGKGWPTAAQLKCHMVHHQEERPFKCEDCGLCYKRQSNMISHRRAVHIRLRPLLCEVCNKGFRLNKDLKQHMRVHTGERPFTCTRCGKKFKRKVHLHVLLGNFPCINANAT</sequence>
<dbReference type="CDD" id="cd11657">
    <property type="entry name" value="TIN2_N"/>
    <property type="match status" value="1"/>
</dbReference>
<feature type="domain" description="C2H2-type" evidence="10">
    <location>
        <begin position="585"/>
        <end position="612"/>
    </location>
</feature>
<dbReference type="SUPFAM" id="SSF57667">
    <property type="entry name" value="beta-beta-alpha zinc fingers"/>
    <property type="match status" value="6"/>
</dbReference>
<feature type="domain" description="C2H2-type" evidence="10">
    <location>
        <begin position="392"/>
        <end position="411"/>
    </location>
</feature>
<dbReference type="FunFam" id="3.30.160.60:FF:000145">
    <property type="entry name" value="Zinc finger protein 574"/>
    <property type="match status" value="1"/>
</dbReference>
<dbReference type="InterPro" id="IPR029400">
    <property type="entry name" value="TINF2_N"/>
</dbReference>
<keyword evidence="4 8" id="KW-0863">Zinc-finger</keyword>
<dbReference type="Ensembl" id="ENSSAUT00010060057.1">
    <property type="protein sequence ID" value="ENSSAUP00010057195.1"/>
    <property type="gene ID" value="ENSSAUG00010023408.1"/>
</dbReference>
<feature type="domain" description="C2H2-type" evidence="10">
    <location>
        <begin position="281"/>
        <end position="308"/>
    </location>
</feature>
<feature type="domain" description="C2H2-type" evidence="10">
    <location>
        <begin position="445"/>
        <end position="472"/>
    </location>
</feature>
<keyword evidence="12" id="KW-1185">Reference proteome</keyword>
<evidence type="ECO:0000256" key="3">
    <source>
        <dbReference type="ARBA" id="ARBA00022737"/>
    </source>
</evidence>
<feature type="domain" description="C2H2-type" evidence="10">
    <location>
        <begin position="528"/>
        <end position="555"/>
    </location>
</feature>
<evidence type="ECO:0000256" key="4">
    <source>
        <dbReference type="ARBA" id="ARBA00022771"/>
    </source>
</evidence>
<evidence type="ECO:0000256" key="8">
    <source>
        <dbReference type="PROSITE-ProRule" id="PRU00042"/>
    </source>
</evidence>
<feature type="domain" description="C2H2-type" evidence="10">
    <location>
        <begin position="500"/>
        <end position="527"/>
    </location>
</feature>
<keyword evidence="3" id="KW-0677">Repeat</keyword>
<accession>A0A671Y101</accession>
<feature type="domain" description="C2H2-type" evidence="10">
    <location>
        <begin position="556"/>
        <end position="584"/>
    </location>
</feature>
<dbReference type="Pfam" id="PF14973">
    <property type="entry name" value="TINF2_N"/>
    <property type="match status" value="2"/>
</dbReference>
<evidence type="ECO:0000256" key="1">
    <source>
        <dbReference type="ARBA" id="ARBA00004123"/>
    </source>
</evidence>
<feature type="domain" description="C2H2-type" evidence="10">
    <location>
        <begin position="187"/>
        <end position="214"/>
    </location>
</feature>
<dbReference type="GO" id="GO:0008270">
    <property type="term" value="F:zinc ion binding"/>
    <property type="evidence" value="ECO:0007669"/>
    <property type="project" value="UniProtKB-KW"/>
</dbReference>
<evidence type="ECO:0000256" key="7">
    <source>
        <dbReference type="ARBA" id="ARBA00068876"/>
    </source>
</evidence>
<dbReference type="FunFam" id="3.30.160.60:FF:000446">
    <property type="entry name" value="Zinc finger protein"/>
    <property type="match status" value="1"/>
</dbReference>
<dbReference type="Proteomes" id="UP000472265">
    <property type="component" value="Chromosome 21"/>
</dbReference>
<dbReference type="FunFam" id="3.30.160.60:FF:000100">
    <property type="entry name" value="Zinc finger 45-like"/>
    <property type="match status" value="1"/>
</dbReference>
<evidence type="ECO:0000256" key="6">
    <source>
        <dbReference type="ARBA" id="ARBA00023242"/>
    </source>
</evidence>
<dbReference type="AlphaFoldDB" id="A0A671Y101"/>
<evidence type="ECO:0000313" key="12">
    <source>
        <dbReference type="Proteomes" id="UP000472265"/>
    </source>
</evidence>
<organism evidence="11 12">
    <name type="scientific">Sparus aurata</name>
    <name type="common">Gilthead sea bream</name>
    <dbReference type="NCBI Taxonomy" id="8175"/>
    <lineage>
        <taxon>Eukaryota</taxon>
        <taxon>Metazoa</taxon>
        <taxon>Chordata</taxon>
        <taxon>Craniata</taxon>
        <taxon>Vertebrata</taxon>
        <taxon>Euteleostomi</taxon>
        <taxon>Actinopterygii</taxon>
        <taxon>Neopterygii</taxon>
        <taxon>Teleostei</taxon>
        <taxon>Neoteleostei</taxon>
        <taxon>Acanthomorphata</taxon>
        <taxon>Eupercaria</taxon>
        <taxon>Spariformes</taxon>
        <taxon>Sparidae</taxon>
        <taxon>Sparus</taxon>
    </lineage>
</organism>
<evidence type="ECO:0000259" key="10">
    <source>
        <dbReference type="PROSITE" id="PS50157"/>
    </source>
</evidence>